<dbReference type="Proteomes" id="UP000052268">
    <property type="component" value="Unassembled WGS sequence"/>
</dbReference>
<evidence type="ECO:0008006" key="3">
    <source>
        <dbReference type="Google" id="ProtNLM"/>
    </source>
</evidence>
<reference evidence="1 2" key="1">
    <citation type="journal article" date="2015" name="G3 (Bethesda)">
        <title>Insights into Ongoing Evolution of the Hexachlorocyclohexane Catabolic Pathway from Comparative Genomics of Ten Sphingomonadaceae Strains.</title>
        <authorList>
            <person name="Pearce S.L."/>
            <person name="Oakeshott J.G."/>
            <person name="Pandey G."/>
        </authorList>
    </citation>
    <scope>NUCLEOTIDE SEQUENCE [LARGE SCALE GENOMIC DNA]</scope>
    <source>
        <strain evidence="1 2">LL02</strain>
    </source>
</reference>
<dbReference type="EMBL" id="JACU01000010">
    <property type="protein sequence ID" value="KMS51822.1"/>
    <property type="molecule type" value="Genomic_DNA"/>
</dbReference>
<organism evidence="1 2">
    <name type="scientific">Novosphingobium barchaimii LL02</name>
    <dbReference type="NCBI Taxonomy" id="1114963"/>
    <lineage>
        <taxon>Bacteria</taxon>
        <taxon>Pseudomonadati</taxon>
        <taxon>Pseudomonadota</taxon>
        <taxon>Alphaproteobacteria</taxon>
        <taxon>Sphingomonadales</taxon>
        <taxon>Sphingomonadaceae</taxon>
        <taxon>Novosphingobium</taxon>
    </lineage>
</organism>
<accession>A0A0J7XJB2</accession>
<proteinExistence type="predicted"/>
<dbReference type="AlphaFoldDB" id="A0A0J7XJB2"/>
<dbReference type="SUPFAM" id="SSF48613">
    <property type="entry name" value="Heme oxygenase-like"/>
    <property type="match status" value="1"/>
</dbReference>
<comment type="caution">
    <text evidence="1">The sequence shown here is derived from an EMBL/GenBank/DDBJ whole genome shotgun (WGS) entry which is preliminary data.</text>
</comment>
<dbReference type="Pfam" id="PF14518">
    <property type="entry name" value="Haem_oxygenas_2"/>
    <property type="match status" value="1"/>
</dbReference>
<sequence>MTEVLKATHLESAHRGLARVWIEFESGLAQVPVIARLLSGRLRIEDYRSLLFNLRQQVVDGGRWISRAASHLEHEELRSLFIRHAAAEHRDYSMLEDNYVAAGGKREAIRGGVKNIGSEALSAFMFHAASQANPVGMLGAMFVIEGLGNRMAGPWAEAIRAQLALGEDAVSFLAYHGENDEDHLAMFDRALAMVVTDAVTATSVVRHARIVARLYRLQLEELDNV</sequence>
<dbReference type="Gene3D" id="1.20.910.10">
    <property type="entry name" value="Heme oxygenase-like"/>
    <property type="match status" value="1"/>
</dbReference>
<protein>
    <recommendedName>
        <fullName evidence="3">3-oxoacyl-ACP synthase</fullName>
    </recommendedName>
</protein>
<evidence type="ECO:0000313" key="2">
    <source>
        <dbReference type="Proteomes" id="UP000052268"/>
    </source>
</evidence>
<name>A0A0J7XJB2_9SPHN</name>
<gene>
    <name evidence="1" type="ORF">V474_01935</name>
</gene>
<evidence type="ECO:0000313" key="1">
    <source>
        <dbReference type="EMBL" id="KMS51822.1"/>
    </source>
</evidence>
<dbReference type="RefSeq" id="WP_059153001.1">
    <property type="nucleotide sequence ID" value="NZ_KQ130457.1"/>
</dbReference>
<keyword evidence="2" id="KW-1185">Reference proteome</keyword>
<dbReference type="PATRIC" id="fig|1114963.3.peg.3999"/>
<dbReference type="InterPro" id="IPR016084">
    <property type="entry name" value="Haem_Oase-like_multi-hlx"/>
</dbReference>